<keyword evidence="2" id="KW-0472">Membrane</keyword>
<dbReference type="EMBL" id="BTSY01000003">
    <property type="protein sequence ID" value="GMT17455.1"/>
    <property type="molecule type" value="Genomic_DNA"/>
</dbReference>
<name>A0AAV5VI79_9BILA</name>
<keyword evidence="2" id="KW-1133">Transmembrane helix</keyword>
<feature type="compositionally biased region" description="Low complexity" evidence="1">
    <location>
        <begin position="64"/>
        <end position="76"/>
    </location>
</feature>
<feature type="transmembrane region" description="Helical" evidence="2">
    <location>
        <begin position="12"/>
        <end position="35"/>
    </location>
</feature>
<evidence type="ECO:0000256" key="2">
    <source>
        <dbReference type="SAM" id="Phobius"/>
    </source>
</evidence>
<reference evidence="4" key="1">
    <citation type="submission" date="2023-10" db="EMBL/GenBank/DDBJ databases">
        <title>Genome assembly of Pristionchus species.</title>
        <authorList>
            <person name="Yoshida K."/>
            <person name="Sommer R.J."/>
        </authorList>
    </citation>
    <scope>NUCLEOTIDE SEQUENCE</scope>
    <source>
        <strain evidence="4">RS5133</strain>
    </source>
</reference>
<organism evidence="4 5">
    <name type="scientific">Pristionchus fissidentatus</name>
    <dbReference type="NCBI Taxonomy" id="1538716"/>
    <lineage>
        <taxon>Eukaryota</taxon>
        <taxon>Metazoa</taxon>
        <taxon>Ecdysozoa</taxon>
        <taxon>Nematoda</taxon>
        <taxon>Chromadorea</taxon>
        <taxon>Rhabditida</taxon>
        <taxon>Rhabditina</taxon>
        <taxon>Diplogasteromorpha</taxon>
        <taxon>Diplogasteroidea</taxon>
        <taxon>Neodiplogasteridae</taxon>
        <taxon>Pristionchus</taxon>
    </lineage>
</organism>
<evidence type="ECO:0008006" key="6">
    <source>
        <dbReference type="Google" id="ProtNLM"/>
    </source>
</evidence>
<feature type="non-terminal residue" evidence="4">
    <location>
        <position position="1"/>
    </location>
</feature>
<dbReference type="EMBL" id="BTSY01000003">
    <property type="protein sequence ID" value="GMT17802.1"/>
    <property type="molecule type" value="Genomic_DNA"/>
</dbReference>
<accession>A0AAV5VI79</accession>
<keyword evidence="5" id="KW-1185">Reference proteome</keyword>
<evidence type="ECO:0000313" key="5">
    <source>
        <dbReference type="Proteomes" id="UP001432322"/>
    </source>
</evidence>
<proteinExistence type="predicted"/>
<dbReference type="AlphaFoldDB" id="A0AAV5VI79"/>
<evidence type="ECO:0000313" key="3">
    <source>
        <dbReference type="EMBL" id="GMT17455.1"/>
    </source>
</evidence>
<protein>
    <recommendedName>
        <fullName evidence="6">G protein-coupled receptor</fullName>
    </recommendedName>
</protein>
<sequence length="90" mass="9949">PLISSTDGNPLLILAIALAIYQSILIIFWQCLVLNGGNQIAHILLQFTVVFRGFFHSIMLASTRRSSTSPTVSISRRQSEERQTVTSTSN</sequence>
<evidence type="ECO:0000313" key="4">
    <source>
        <dbReference type="EMBL" id="GMT17802.1"/>
    </source>
</evidence>
<feature type="region of interest" description="Disordered" evidence="1">
    <location>
        <begin position="64"/>
        <end position="90"/>
    </location>
</feature>
<comment type="caution">
    <text evidence="4">The sequence shown here is derived from an EMBL/GenBank/DDBJ whole genome shotgun (WGS) entry which is preliminary data.</text>
</comment>
<feature type="non-terminal residue" evidence="4">
    <location>
        <position position="90"/>
    </location>
</feature>
<gene>
    <name evidence="3" type="ORF">PFISCL1PPCAC_8752</name>
    <name evidence="4" type="ORF">PFISCL1PPCAC_9099</name>
</gene>
<dbReference type="Proteomes" id="UP001432322">
    <property type="component" value="Unassembled WGS sequence"/>
</dbReference>
<keyword evidence="2" id="KW-0812">Transmembrane</keyword>
<evidence type="ECO:0000256" key="1">
    <source>
        <dbReference type="SAM" id="MobiDB-lite"/>
    </source>
</evidence>